<dbReference type="Proteomes" id="UP000191806">
    <property type="component" value="Plasmid pJM1G"/>
</dbReference>
<dbReference type="AlphaFoldDB" id="A0A1V0PE34"/>
<keyword evidence="1" id="KW-0812">Transmembrane</keyword>
<evidence type="ECO:0000313" key="3">
    <source>
        <dbReference type="Proteomes" id="UP000191806"/>
    </source>
</evidence>
<dbReference type="EMBL" id="CP016751">
    <property type="protein sequence ID" value="ARE27469.1"/>
    <property type="molecule type" value="Genomic_DNA"/>
</dbReference>
<sequence length="62" mass="7533">MILSRHRESHFVVNFLYAFIITHVWTFYSFLPTYTQFFAHVYTVFCPRIHSFLPTLNSVKPY</sequence>
<gene>
    <name evidence="2" type="ORF">LLJM1_pE12</name>
</gene>
<keyword evidence="1" id="KW-1133">Transmembrane helix</keyword>
<accession>A0A1V0PE34</accession>
<evidence type="ECO:0000256" key="1">
    <source>
        <dbReference type="SAM" id="Phobius"/>
    </source>
</evidence>
<keyword evidence="1" id="KW-0472">Membrane</keyword>
<geneLocation type="plasmid" evidence="3">
    <name>pjm1e</name>
</geneLocation>
<feature type="transmembrane region" description="Helical" evidence="1">
    <location>
        <begin position="12"/>
        <end position="31"/>
    </location>
</feature>
<reference evidence="2 3" key="1">
    <citation type="journal article" date="2017" name="BMC Genomics">
        <title>Comparative and functional genomics of the Lactococcus lactis taxon; insights into evolution and niche adaptation.</title>
        <authorList>
            <person name="Kelleher P."/>
            <person name="Bottacini F."/>
            <person name="Mahony J."/>
            <person name="Kilcawley K.N."/>
            <person name="van Sinderen D."/>
        </authorList>
    </citation>
    <scope>NUCLEOTIDE SEQUENCE [LARGE SCALE GENOMIC DNA]</scope>
    <source>
        <strain evidence="2 3">JM1</strain>
        <plasmid evidence="3">pjm1e</plasmid>
    </source>
</reference>
<name>A0A1V0PE34_LACLC</name>
<keyword evidence="2" id="KW-0614">Plasmid</keyword>
<protein>
    <submittedName>
        <fullName evidence="2">Uncharacterized protein</fullName>
    </submittedName>
</protein>
<proteinExistence type="predicted"/>
<organism evidence="2 3">
    <name type="scientific">Lactococcus lactis subsp. cremoris</name>
    <name type="common">Streptococcus cremoris</name>
    <dbReference type="NCBI Taxonomy" id="1359"/>
    <lineage>
        <taxon>Bacteria</taxon>
        <taxon>Bacillati</taxon>
        <taxon>Bacillota</taxon>
        <taxon>Bacilli</taxon>
        <taxon>Lactobacillales</taxon>
        <taxon>Streptococcaceae</taxon>
        <taxon>Lactococcus</taxon>
    </lineage>
</organism>
<evidence type="ECO:0000313" key="2">
    <source>
        <dbReference type="EMBL" id="ARE27469.1"/>
    </source>
</evidence>